<organism evidence="1 2">
    <name type="scientific">Halopseudomonas laoshanensis</name>
    <dbReference type="NCBI Taxonomy" id="2268758"/>
    <lineage>
        <taxon>Bacteria</taxon>
        <taxon>Pseudomonadati</taxon>
        <taxon>Pseudomonadota</taxon>
        <taxon>Gammaproteobacteria</taxon>
        <taxon>Pseudomonadales</taxon>
        <taxon>Pseudomonadaceae</taxon>
        <taxon>Halopseudomonas</taxon>
    </lineage>
</organism>
<dbReference type="EMBL" id="QOVF01000002">
    <property type="protein sequence ID" value="KAA0694795.1"/>
    <property type="molecule type" value="Genomic_DNA"/>
</dbReference>
<evidence type="ECO:0000313" key="1">
    <source>
        <dbReference type="EMBL" id="KAA0694795.1"/>
    </source>
</evidence>
<keyword evidence="2" id="KW-1185">Reference proteome</keyword>
<name>A0A7V7GTS0_9GAMM</name>
<reference evidence="1 2" key="1">
    <citation type="submission" date="2018-07" db="EMBL/GenBank/DDBJ databases">
        <title>Pseudomonas laoshanensis sp. nov., isolated from soil.</title>
        <authorList>
            <person name="Sun J."/>
            <person name="Yu L."/>
            <person name="Wang M."/>
            <person name="Zhang C."/>
        </authorList>
    </citation>
    <scope>NUCLEOTIDE SEQUENCE [LARGE SCALE GENOMIC DNA]</scope>
    <source>
        <strain evidence="1 2">Y22</strain>
    </source>
</reference>
<gene>
    <name evidence="1" type="ORF">DT594_07890</name>
</gene>
<comment type="caution">
    <text evidence="1">The sequence shown here is derived from an EMBL/GenBank/DDBJ whole genome shotgun (WGS) entry which is preliminary data.</text>
</comment>
<dbReference type="Proteomes" id="UP000463138">
    <property type="component" value="Unassembled WGS sequence"/>
</dbReference>
<dbReference type="InterPro" id="IPR029033">
    <property type="entry name" value="His_PPase_superfam"/>
</dbReference>
<proteinExistence type="predicted"/>
<protein>
    <submittedName>
        <fullName evidence="1">Histidine phosphatase family protein</fullName>
    </submittedName>
</protein>
<sequence length="186" mass="21035">MWMPPSMPDLSESDISERQYLYDSWSNGDSIVVVRHLERCDRADVPCLVDKDGLTARSVLVAADLSDDFFRLGLEQADIYNSPLARTDQTADLLFSSRSTDQGWLYNCRKEDTFLRDALSNKKPGRNLVLVTHSSCIARFEDDLGFSSNTPEYGTAIFLAADGRSKDIRLLGFVETDDWDEVIHSR</sequence>
<dbReference type="CDD" id="cd07040">
    <property type="entry name" value="HP"/>
    <property type="match status" value="1"/>
</dbReference>
<dbReference type="SUPFAM" id="SSF53254">
    <property type="entry name" value="Phosphoglycerate mutase-like"/>
    <property type="match status" value="1"/>
</dbReference>
<evidence type="ECO:0000313" key="2">
    <source>
        <dbReference type="Proteomes" id="UP000463138"/>
    </source>
</evidence>
<dbReference type="AlphaFoldDB" id="A0A7V7GTS0"/>
<dbReference type="Gene3D" id="3.40.50.1240">
    <property type="entry name" value="Phosphoglycerate mutase-like"/>
    <property type="match status" value="1"/>
</dbReference>
<accession>A0A7V7GTS0</accession>